<sequence>MPPCMGIRKVTTVNATPSDESVPAQLAALPGVSEAIDRAREACTALRWHQALRRRIPEAAAESRVRGARASALLEGADVPVDRVRELVLGLGRTDADDPLEQTVQACVQATSESEHVAPILVRAPNQALARLHVAAGATMLPAEQVGRPRGPGEDSRELVEIGPAVPPQELPRRLAELGRLVALSDRSPALVVAAIVHAELAVMRPFVRGNAVVARAFERALLKQAGVDPTGVAVPEVGHHREGATGYAGALQAYAGGRRKASRSGCSTAPRPSRREPQRGCASPTRSSPDVCAEPARRCRAAADCPPVRG</sequence>
<proteinExistence type="predicted"/>
<organism evidence="3 4">
    <name type="scientific">Barrientosiimonas endolithica</name>
    <dbReference type="NCBI Taxonomy" id="1535208"/>
    <lineage>
        <taxon>Bacteria</taxon>
        <taxon>Bacillati</taxon>
        <taxon>Actinomycetota</taxon>
        <taxon>Actinomycetes</taxon>
        <taxon>Micrococcales</taxon>
        <taxon>Dermacoccaceae</taxon>
        <taxon>Barrientosiimonas</taxon>
    </lineage>
</organism>
<name>A0ABN6YLT8_9MICO</name>
<dbReference type="SUPFAM" id="SSF140931">
    <property type="entry name" value="Fic-like"/>
    <property type="match status" value="1"/>
</dbReference>
<feature type="domain" description="Fido" evidence="2">
    <location>
        <begin position="124"/>
        <end position="270"/>
    </location>
</feature>
<evidence type="ECO:0000313" key="4">
    <source>
        <dbReference type="Proteomes" id="UP001321421"/>
    </source>
</evidence>
<accession>A0ABN6YLT8</accession>
<dbReference type="EMBL" id="AP027735">
    <property type="protein sequence ID" value="BDZ56568.1"/>
    <property type="molecule type" value="Genomic_DNA"/>
</dbReference>
<evidence type="ECO:0000259" key="2">
    <source>
        <dbReference type="PROSITE" id="PS51459"/>
    </source>
</evidence>
<feature type="region of interest" description="Disordered" evidence="1">
    <location>
        <begin position="260"/>
        <end position="294"/>
    </location>
</feature>
<evidence type="ECO:0000256" key="1">
    <source>
        <dbReference type="SAM" id="MobiDB-lite"/>
    </source>
</evidence>
<keyword evidence="4" id="KW-1185">Reference proteome</keyword>
<dbReference type="Pfam" id="PF02661">
    <property type="entry name" value="Fic"/>
    <property type="match status" value="1"/>
</dbReference>
<dbReference type="Gene3D" id="1.10.3290.10">
    <property type="entry name" value="Fido-like domain"/>
    <property type="match status" value="1"/>
</dbReference>
<dbReference type="Proteomes" id="UP001321421">
    <property type="component" value="Chromosome"/>
</dbReference>
<dbReference type="InterPro" id="IPR036597">
    <property type="entry name" value="Fido-like_dom_sf"/>
</dbReference>
<gene>
    <name evidence="3" type="ORF">GCM10025872_02250</name>
</gene>
<reference evidence="4" key="1">
    <citation type="journal article" date="2019" name="Int. J. Syst. Evol. Microbiol.">
        <title>The Global Catalogue of Microorganisms (GCM) 10K type strain sequencing project: providing services to taxonomists for standard genome sequencing and annotation.</title>
        <authorList>
            <consortium name="The Broad Institute Genomics Platform"/>
            <consortium name="The Broad Institute Genome Sequencing Center for Infectious Disease"/>
            <person name="Wu L."/>
            <person name="Ma J."/>
        </authorList>
    </citation>
    <scope>NUCLEOTIDE SEQUENCE [LARGE SCALE GENOMIC DNA]</scope>
    <source>
        <strain evidence="4">NBRC 110608</strain>
    </source>
</reference>
<protein>
    <submittedName>
        <fullName evidence="3">Oxidoreductase</fullName>
    </submittedName>
</protein>
<evidence type="ECO:0000313" key="3">
    <source>
        <dbReference type="EMBL" id="BDZ56568.1"/>
    </source>
</evidence>
<dbReference type="InterPro" id="IPR003812">
    <property type="entry name" value="Fido"/>
</dbReference>
<dbReference type="PROSITE" id="PS51459">
    <property type="entry name" value="FIDO"/>
    <property type="match status" value="1"/>
</dbReference>